<accession>A0ABV7AZZ1</accession>
<feature type="signal peptide" evidence="1">
    <location>
        <begin position="1"/>
        <end position="30"/>
    </location>
</feature>
<dbReference type="SUPFAM" id="SSF117070">
    <property type="entry name" value="LEA14-like"/>
    <property type="match status" value="1"/>
</dbReference>
<feature type="domain" description="Water stress and hypersensitive response" evidence="2">
    <location>
        <begin position="39"/>
        <end position="158"/>
    </location>
</feature>
<comment type="caution">
    <text evidence="3">The sequence shown here is derived from an EMBL/GenBank/DDBJ whole genome shotgun (WGS) entry which is preliminary data.</text>
</comment>
<dbReference type="InterPro" id="IPR013990">
    <property type="entry name" value="WHy-dom"/>
</dbReference>
<dbReference type="SMART" id="SM00769">
    <property type="entry name" value="WHy"/>
    <property type="match status" value="1"/>
</dbReference>
<dbReference type="RefSeq" id="WP_377816372.1">
    <property type="nucleotide sequence ID" value="NZ_JBHRSJ010000035.1"/>
</dbReference>
<sequence length="169" mass="19629">MSFRVHISRLLGFMLLCSTLWGMCTSAVRAAERADDPELQLVRVELVKARLLEQSFVLRFRMDNPGSGRLLVRGLNYTLYLKDIKLAEGEWSHWFTIPGRSYEEFEVPVRTNLWRHLRSIVKLLEDRDRPIPYRLRGEAKTGLLFGRTVRLTHNGEIMPGDFITDEAPL</sequence>
<dbReference type="Gene3D" id="2.60.40.1820">
    <property type="match status" value="1"/>
</dbReference>
<gene>
    <name evidence="3" type="ORF">ACFOJE_18960</name>
</gene>
<proteinExistence type="predicted"/>
<dbReference type="Proteomes" id="UP001595457">
    <property type="component" value="Unassembled WGS sequence"/>
</dbReference>
<protein>
    <submittedName>
        <fullName evidence="3">LEA type 2 family protein</fullName>
    </submittedName>
</protein>
<organism evidence="3 4">
    <name type="scientific">Azotobacter bryophylli</name>
    <dbReference type="NCBI Taxonomy" id="1986537"/>
    <lineage>
        <taxon>Bacteria</taxon>
        <taxon>Pseudomonadati</taxon>
        <taxon>Pseudomonadota</taxon>
        <taxon>Gammaproteobacteria</taxon>
        <taxon>Pseudomonadales</taxon>
        <taxon>Pseudomonadaceae</taxon>
        <taxon>Azotobacter</taxon>
    </lineage>
</organism>
<feature type="chain" id="PRO_5045416136" evidence="1">
    <location>
        <begin position="31"/>
        <end position="169"/>
    </location>
</feature>
<dbReference type="InterPro" id="IPR004864">
    <property type="entry name" value="LEA_2"/>
</dbReference>
<dbReference type="EMBL" id="JBHRSJ010000035">
    <property type="protein sequence ID" value="MFC2974276.1"/>
    <property type="molecule type" value="Genomic_DNA"/>
</dbReference>
<reference evidence="4" key="1">
    <citation type="journal article" date="2019" name="Int. J. Syst. Evol. Microbiol.">
        <title>The Global Catalogue of Microorganisms (GCM) 10K type strain sequencing project: providing services to taxonomists for standard genome sequencing and annotation.</title>
        <authorList>
            <consortium name="The Broad Institute Genomics Platform"/>
            <consortium name="The Broad Institute Genome Sequencing Center for Infectious Disease"/>
            <person name="Wu L."/>
            <person name="Ma J."/>
        </authorList>
    </citation>
    <scope>NUCLEOTIDE SEQUENCE [LARGE SCALE GENOMIC DNA]</scope>
    <source>
        <strain evidence="4">KCTC 62195</strain>
    </source>
</reference>
<keyword evidence="1" id="KW-0732">Signal</keyword>
<evidence type="ECO:0000313" key="4">
    <source>
        <dbReference type="Proteomes" id="UP001595457"/>
    </source>
</evidence>
<evidence type="ECO:0000256" key="1">
    <source>
        <dbReference type="SAM" id="SignalP"/>
    </source>
</evidence>
<evidence type="ECO:0000259" key="2">
    <source>
        <dbReference type="SMART" id="SM00769"/>
    </source>
</evidence>
<name>A0ABV7AZZ1_9GAMM</name>
<dbReference type="Pfam" id="PF03168">
    <property type="entry name" value="LEA_2"/>
    <property type="match status" value="1"/>
</dbReference>
<keyword evidence="4" id="KW-1185">Reference proteome</keyword>
<evidence type="ECO:0000313" key="3">
    <source>
        <dbReference type="EMBL" id="MFC2974276.1"/>
    </source>
</evidence>